<reference evidence="2" key="2">
    <citation type="submission" date="2025-09" db="UniProtKB">
        <authorList>
            <consortium name="Ensembl"/>
        </authorList>
    </citation>
    <scope>IDENTIFICATION</scope>
</reference>
<evidence type="ECO:0000313" key="2">
    <source>
        <dbReference type="Ensembl" id="ENSCATP00000000166.1"/>
    </source>
</evidence>
<protein>
    <submittedName>
        <fullName evidence="2">Uncharacterized protein</fullName>
    </submittedName>
</protein>
<dbReference type="Ensembl" id="ENSCATT00000000764.1">
    <property type="protein sequence ID" value="ENSCATP00000000166.1"/>
    <property type="gene ID" value="ENSCATG00000000723.1"/>
</dbReference>
<reference evidence="2" key="1">
    <citation type="submission" date="2025-08" db="UniProtKB">
        <authorList>
            <consortium name="Ensembl"/>
        </authorList>
    </citation>
    <scope>IDENTIFICATION</scope>
</reference>
<dbReference type="Proteomes" id="UP000233060">
    <property type="component" value="Unassembled WGS sequence"/>
</dbReference>
<evidence type="ECO:0000256" key="1">
    <source>
        <dbReference type="SAM" id="MobiDB-lite"/>
    </source>
</evidence>
<name>A0A2K5KHJ9_CERAT</name>
<dbReference type="OMA" id="SNCTHKS"/>
<sequence length="117" mass="12795">MTGSVNPSLQLKTHQCPSSQVEALRPHTQTPCGEAAQPKASFTLWSGQMQPDCCKKCFISNLINSSLWALESRKVTGEANKNSKDTRGKNQSNCTHKSSKVVLLTQTSHTFCIAKKS</sequence>
<dbReference type="AlphaFoldDB" id="A0A2K5KHJ9"/>
<evidence type="ECO:0000313" key="3">
    <source>
        <dbReference type="Proteomes" id="UP000233060"/>
    </source>
</evidence>
<feature type="region of interest" description="Disordered" evidence="1">
    <location>
        <begin position="74"/>
        <end position="97"/>
    </location>
</feature>
<keyword evidence="3" id="KW-1185">Reference proteome</keyword>
<dbReference type="GeneTree" id="ENSGT00910000147635"/>
<proteinExistence type="predicted"/>
<feature type="compositionally biased region" description="Basic and acidic residues" evidence="1">
    <location>
        <begin position="74"/>
        <end position="88"/>
    </location>
</feature>
<organism evidence="2 3">
    <name type="scientific">Cercocebus atys</name>
    <name type="common">Sooty mangabey</name>
    <name type="synonym">Cercocebus torquatus atys</name>
    <dbReference type="NCBI Taxonomy" id="9531"/>
    <lineage>
        <taxon>Eukaryota</taxon>
        <taxon>Metazoa</taxon>
        <taxon>Chordata</taxon>
        <taxon>Craniata</taxon>
        <taxon>Vertebrata</taxon>
        <taxon>Euteleostomi</taxon>
        <taxon>Mammalia</taxon>
        <taxon>Eutheria</taxon>
        <taxon>Euarchontoglires</taxon>
        <taxon>Primates</taxon>
        <taxon>Haplorrhini</taxon>
        <taxon>Catarrhini</taxon>
        <taxon>Cercopithecidae</taxon>
        <taxon>Cercopithecinae</taxon>
        <taxon>Cercocebus</taxon>
    </lineage>
</organism>
<feature type="region of interest" description="Disordered" evidence="1">
    <location>
        <begin position="1"/>
        <end position="21"/>
    </location>
</feature>
<accession>A0A2K5KHJ9</accession>